<feature type="domain" description="GAG-pre-integrase" evidence="1">
    <location>
        <begin position="2"/>
        <end position="46"/>
    </location>
</feature>
<dbReference type="OrthoDB" id="7691805at2759"/>
<feature type="non-terminal residue" evidence="2">
    <location>
        <position position="1"/>
    </location>
</feature>
<organism evidence="2 3">
    <name type="scientific">Dendrothele bispora (strain CBS 962.96)</name>
    <dbReference type="NCBI Taxonomy" id="1314807"/>
    <lineage>
        <taxon>Eukaryota</taxon>
        <taxon>Fungi</taxon>
        <taxon>Dikarya</taxon>
        <taxon>Basidiomycota</taxon>
        <taxon>Agaricomycotina</taxon>
        <taxon>Agaricomycetes</taxon>
        <taxon>Agaricomycetidae</taxon>
        <taxon>Agaricales</taxon>
        <taxon>Agaricales incertae sedis</taxon>
        <taxon>Dendrothele</taxon>
    </lineage>
</organism>
<dbReference type="Pfam" id="PF13976">
    <property type="entry name" value="gag_pre-integrs"/>
    <property type="match status" value="1"/>
</dbReference>
<keyword evidence="3" id="KW-1185">Reference proteome</keyword>
<dbReference type="InterPro" id="IPR039537">
    <property type="entry name" value="Retrotran_Ty1/copia-like"/>
</dbReference>
<dbReference type="PANTHER" id="PTHR42648">
    <property type="entry name" value="TRANSPOSASE, PUTATIVE-RELATED"/>
    <property type="match status" value="1"/>
</dbReference>
<proteinExistence type="predicted"/>
<evidence type="ECO:0000259" key="1">
    <source>
        <dbReference type="Pfam" id="PF13976"/>
    </source>
</evidence>
<dbReference type="AlphaFoldDB" id="A0A4S8LYK1"/>
<name>A0A4S8LYK1_DENBC</name>
<evidence type="ECO:0000313" key="3">
    <source>
        <dbReference type="Proteomes" id="UP000297245"/>
    </source>
</evidence>
<dbReference type="Proteomes" id="UP000297245">
    <property type="component" value="Unassembled WGS sequence"/>
</dbReference>
<dbReference type="InterPro" id="IPR025724">
    <property type="entry name" value="GAG-pre-integrase_dom"/>
</dbReference>
<accession>A0A4S8LYK1</accession>
<dbReference type="EMBL" id="ML179218">
    <property type="protein sequence ID" value="THU94650.1"/>
    <property type="molecule type" value="Genomic_DNA"/>
</dbReference>
<gene>
    <name evidence="2" type="ORF">K435DRAFT_576835</name>
</gene>
<reference evidence="2 3" key="1">
    <citation type="journal article" date="2019" name="Nat. Ecol. Evol.">
        <title>Megaphylogeny resolves global patterns of mushroom evolution.</title>
        <authorList>
            <person name="Varga T."/>
            <person name="Krizsan K."/>
            <person name="Foldi C."/>
            <person name="Dima B."/>
            <person name="Sanchez-Garcia M."/>
            <person name="Sanchez-Ramirez S."/>
            <person name="Szollosi G.J."/>
            <person name="Szarkandi J.G."/>
            <person name="Papp V."/>
            <person name="Albert L."/>
            <person name="Andreopoulos W."/>
            <person name="Angelini C."/>
            <person name="Antonin V."/>
            <person name="Barry K.W."/>
            <person name="Bougher N.L."/>
            <person name="Buchanan P."/>
            <person name="Buyck B."/>
            <person name="Bense V."/>
            <person name="Catcheside P."/>
            <person name="Chovatia M."/>
            <person name="Cooper J."/>
            <person name="Damon W."/>
            <person name="Desjardin D."/>
            <person name="Finy P."/>
            <person name="Geml J."/>
            <person name="Haridas S."/>
            <person name="Hughes K."/>
            <person name="Justo A."/>
            <person name="Karasinski D."/>
            <person name="Kautmanova I."/>
            <person name="Kiss B."/>
            <person name="Kocsube S."/>
            <person name="Kotiranta H."/>
            <person name="LaButti K.M."/>
            <person name="Lechner B.E."/>
            <person name="Liimatainen K."/>
            <person name="Lipzen A."/>
            <person name="Lukacs Z."/>
            <person name="Mihaltcheva S."/>
            <person name="Morgado L.N."/>
            <person name="Niskanen T."/>
            <person name="Noordeloos M.E."/>
            <person name="Ohm R.A."/>
            <person name="Ortiz-Santana B."/>
            <person name="Ovrebo C."/>
            <person name="Racz N."/>
            <person name="Riley R."/>
            <person name="Savchenko A."/>
            <person name="Shiryaev A."/>
            <person name="Soop K."/>
            <person name="Spirin V."/>
            <person name="Szebenyi C."/>
            <person name="Tomsovsky M."/>
            <person name="Tulloss R.E."/>
            <person name="Uehling J."/>
            <person name="Grigoriev I.V."/>
            <person name="Vagvolgyi C."/>
            <person name="Papp T."/>
            <person name="Martin F.M."/>
            <person name="Miettinen O."/>
            <person name="Hibbett D.S."/>
            <person name="Nagy L.G."/>
        </authorList>
    </citation>
    <scope>NUCLEOTIDE SEQUENCE [LARGE SCALE GENOMIC DNA]</scope>
    <source>
        <strain evidence="2 3">CBS 962.96</strain>
    </source>
</reference>
<dbReference type="PANTHER" id="PTHR42648:SF22">
    <property type="entry name" value="REVERSE TRANSCRIPTASE TY1_COPIA-TYPE DOMAIN-CONTAINING PROTEIN"/>
    <property type="match status" value="1"/>
</dbReference>
<evidence type="ECO:0000313" key="2">
    <source>
        <dbReference type="EMBL" id="THU94650.1"/>
    </source>
</evidence>
<sequence length="93" mass="10442">KWHRIFGHLNMGSLKLLKEKGMVDGLFVDESTPSKVQCIPCIQAKSHVKPFPKEAKRHFTKPGQMTYSDVWGPAQTTGINGEKYAVTFTDAYS</sequence>
<protein>
    <recommendedName>
        <fullName evidence="1">GAG-pre-integrase domain-containing protein</fullName>
    </recommendedName>
</protein>
<feature type="non-terminal residue" evidence="2">
    <location>
        <position position="93"/>
    </location>
</feature>